<proteinExistence type="predicted"/>
<dbReference type="GO" id="GO:0008081">
    <property type="term" value="F:phosphoric diester hydrolase activity"/>
    <property type="evidence" value="ECO:0007669"/>
    <property type="project" value="InterPro"/>
</dbReference>
<evidence type="ECO:0000313" key="2">
    <source>
        <dbReference type="Proteomes" id="UP000588068"/>
    </source>
</evidence>
<gene>
    <name evidence="1" type="ORF">HNQ60_004456</name>
</gene>
<dbReference type="RefSeq" id="WP_184334921.1">
    <property type="nucleotide sequence ID" value="NZ_JACHHZ010000005.1"/>
</dbReference>
<protein>
    <submittedName>
        <fullName evidence="1">Uncharacterized protein</fullName>
    </submittedName>
</protein>
<dbReference type="CDD" id="cd08557">
    <property type="entry name" value="PI-PLCc_bacteria_like"/>
    <property type="match status" value="1"/>
</dbReference>
<evidence type="ECO:0000313" key="1">
    <source>
        <dbReference type="EMBL" id="MBB6095566.1"/>
    </source>
</evidence>
<dbReference type="SUPFAM" id="SSF51695">
    <property type="entry name" value="PLC-like phosphodiesterases"/>
    <property type="match status" value="1"/>
</dbReference>
<accession>A0A841HRN9</accession>
<keyword evidence="2" id="KW-1185">Reference proteome</keyword>
<dbReference type="PANTHER" id="PTHR13593">
    <property type="match status" value="1"/>
</dbReference>
<reference evidence="1 2" key="1">
    <citation type="submission" date="2020-08" db="EMBL/GenBank/DDBJ databases">
        <title>Genomic Encyclopedia of Type Strains, Phase IV (KMG-IV): sequencing the most valuable type-strain genomes for metagenomic binning, comparative biology and taxonomic classification.</title>
        <authorList>
            <person name="Goeker M."/>
        </authorList>
    </citation>
    <scope>NUCLEOTIDE SEQUENCE [LARGE SCALE GENOMIC DNA]</scope>
    <source>
        <strain evidence="1 2">DSM 26723</strain>
    </source>
</reference>
<dbReference type="PANTHER" id="PTHR13593:SF113">
    <property type="entry name" value="SI:DKEY-266F7.9"/>
    <property type="match status" value="1"/>
</dbReference>
<dbReference type="InterPro" id="IPR017946">
    <property type="entry name" value="PLC-like_Pdiesterase_TIM-brl"/>
</dbReference>
<dbReference type="AlphaFoldDB" id="A0A841HRN9"/>
<dbReference type="EMBL" id="JACHHZ010000005">
    <property type="protein sequence ID" value="MBB6095566.1"/>
    <property type="molecule type" value="Genomic_DNA"/>
</dbReference>
<dbReference type="GO" id="GO:0006629">
    <property type="term" value="P:lipid metabolic process"/>
    <property type="evidence" value="ECO:0007669"/>
    <property type="project" value="InterPro"/>
</dbReference>
<comment type="caution">
    <text evidence="1">The sequence shown here is derived from an EMBL/GenBank/DDBJ whole genome shotgun (WGS) entry which is preliminary data.</text>
</comment>
<dbReference type="Gene3D" id="3.20.20.190">
    <property type="entry name" value="Phosphatidylinositol (PI) phosphodiesterase"/>
    <property type="match status" value="1"/>
</dbReference>
<dbReference type="InterPro" id="IPR051057">
    <property type="entry name" value="PI-PLC_domain"/>
</dbReference>
<dbReference type="Proteomes" id="UP000588068">
    <property type="component" value="Unassembled WGS sequence"/>
</dbReference>
<organism evidence="1 2">
    <name type="scientific">Povalibacter uvarum</name>
    <dbReference type="NCBI Taxonomy" id="732238"/>
    <lineage>
        <taxon>Bacteria</taxon>
        <taxon>Pseudomonadati</taxon>
        <taxon>Pseudomonadota</taxon>
        <taxon>Gammaproteobacteria</taxon>
        <taxon>Steroidobacterales</taxon>
        <taxon>Steroidobacteraceae</taxon>
        <taxon>Povalibacter</taxon>
    </lineage>
</organism>
<sequence>MTNANWMSRIQDNPQLIEMVLPASHDAGVYGDSLTRVACPKRYARCQGSNIYNQAYSGSRVFDVRVFLKRVKDEKGKSIVQPTMGHFAAEKFKWPKIGKSTGAFGGYGGSFMTAVKDAVAFVKTYESEFVILRVSHTYCPQEVGNALNEFMATGDNAKYVYNKDGNVALCTLDDLRGKVVMVFASEFHKGFSAKDGYLPMFKYSEGTSNTSGLCFCGTYKGKKEMKDVLKTAQGAADEHHGHRQDHLHWVYWQQTGGNVSSNTKGGDGAHAKLGSFLTEIKAKMSMSRWSLPNVIGHDFVNEQTCKQIFELNPSYGK</sequence>
<name>A0A841HRN9_9GAMM</name>